<dbReference type="PANTHER" id="PTHR42659">
    <property type="entry name" value="XANTHINE DEHYDROGENASE SUBUNIT C-RELATED"/>
    <property type="match status" value="1"/>
</dbReference>
<comment type="caution">
    <text evidence="5">The sequence shown here is derived from an EMBL/GenBank/DDBJ whole genome shotgun (WGS) entry which is preliminary data.</text>
</comment>
<dbReference type="RefSeq" id="WP_161260941.1">
    <property type="nucleotide sequence ID" value="NZ_JAFBDC010000006.1"/>
</dbReference>
<dbReference type="InterPro" id="IPR016167">
    <property type="entry name" value="FAD-bd_PCMH_sub1"/>
</dbReference>
<dbReference type="InterPro" id="IPR016166">
    <property type="entry name" value="FAD-bd_PCMH"/>
</dbReference>
<keyword evidence="6" id="KW-1185">Reference proteome</keyword>
<dbReference type="EMBL" id="WXEX01000003">
    <property type="protein sequence ID" value="MZP42376.1"/>
    <property type="molecule type" value="Genomic_DNA"/>
</dbReference>
<dbReference type="Proteomes" id="UP000471031">
    <property type="component" value="Unassembled WGS sequence"/>
</dbReference>
<name>A0A845LHN2_HELGE</name>
<evidence type="ECO:0000256" key="1">
    <source>
        <dbReference type="ARBA" id="ARBA00022630"/>
    </source>
</evidence>
<dbReference type="PANTHER" id="PTHR42659:SF9">
    <property type="entry name" value="XANTHINE DEHYDROGENASE FAD-BINDING SUBUNIT XDHB-RELATED"/>
    <property type="match status" value="1"/>
</dbReference>
<accession>A0A845LHN2</accession>
<keyword evidence="1" id="KW-0285">Flavoprotein</keyword>
<evidence type="ECO:0000256" key="3">
    <source>
        <dbReference type="ARBA" id="ARBA00023002"/>
    </source>
</evidence>
<dbReference type="InterPro" id="IPR051312">
    <property type="entry name" value="Diverse_Substr_Oxidored"/>
</dbReference>
<dbReference type="AlphaFoldDB" id="A0A845LHN2"/>
<dbReference type="NCBIfam" id="NF043083">
    <property type="entry name" value="XdhB_XDHase"/>
    <property type="match status" value="1"/>
</dbReference>
<keyword evidence="3" id="KW-0560">Oxidoreductase</keyword>
<dbReference type="GO" id="GO:0071949">
    <property type="term" value="F:FAD binding"/>
    <property type="evidence" value="ECO:0007669"/>
    <property type="project" value="InterPro"/>
</dbReference>
<dbReference type="GO" id="GO:0002197">
    <property type="term" value="C:xanthine dehydrogenase complex"/>
    <property type="evidence" value="ECO:0007669"/>
    <property type="project" value="InterPro"/>
</dbReference>
<dbReference type="InterPro" id="IPR050031">
    <property type="entry name" value="XdhB_XDHase"/>
</dbReference>
<feature type="domain" description="FAD-binding PCMH-type" evidence="4">
    <location>
        <begin position="1"/>
        <end position="176"/>
    </location>
</feature>
<dbReference type="Gene3D" id="3.30.465.10">
    <property type="match status" value="1"/>
</dbReference>
<dbReference type="Gene3D" id="3.30.43.10">
    <property type="entry name" value="Uridine Diphospho-n-acetylenolpyruvylglucosamine Reductase, domain 2"/>
    <property type="match status" value="1"/>
</dbReference>
<proteinExistence type="predicted"/>
<dbReference type="GO" id="GO:0004854">
    <property type="term" value="F:xanthine dehydrogenase activity"/>
    <property type="evidence" value="ECO:0007669"/>
    <property type="project" value="InterPro"/>
</dbReference>
<evidence type="ECO:0000313" key="6">
    <source>
        <dbReference type="Proteomes" id="UP000471031"/>
    </source>
</evidence>
<dbReference type="FunFam" id="3.30.465.10:FF:000017">
    <property type="entry name" value="Xanthine dehydrogenase, FAD binding subunit"/>
    <property type="match status" value="1"/>
</dbReference>
<dbReference type="InterPro" id="IPR036683">
    <property type="entry name" value="CO_DH_flav_C_dom_sf"/>
</dbReference>
<dbReference type="InterPro" id="IPR005107">
    <property type="entry name" value="CO_DH_flav_C"/>
</dbReference>
<gene>
    <name evidence="5" type="primary">xdhB</name>
    <name evidence="5" type="ORF">GTO89_04885</name>
</gene>
<sequence length="295" mass="31177">MFDIARYDEARSVEEAVALLAANPKARLIAGGTDVLIHIREGKQPEAELVGIRHIPELARIEREADGTLSIGAAATFSRIVADPLISRHVPVLADAVETVGGPQIRRVATIGGNVCNGATSADSASTLFALDAVLQIQGPGGVRLTPIRDFYAGPGRVHLGQAEVLTAIRLAPESYEGYGGHYIKYAMRKAMDIATLGCSVNCKVTGGDRLADVRLAFGVAAPTPVRCLQAEEAVKGKVFSPDVVEAFGHAAAAEINPRTSWRASREFRLHLAKELSKEALVKAYAKAGGIIHGA</sequence>
<dbReference type="PROSITE" id="PS51387">
    <property type="entry name" value="FAD_PCMH"/>
    <property type="match status" value="1"/>
</dbReference>
<evidence type="ECO:0000313" key="5">
    <source>
        <dbReference type="EMBL" id="MZP42376.1"/>
    </source>
</evidence>
<dbReference type="Pfam" id="PF00941">
    <property type="entry name" value="FAD_binding_5"/>
    <property type="match status" value="1"/>
</dbReference>
<dbReference type="OrthoDB" id="9789842at2"/>
<dbReference type="Pfam" id="PF03450">
    <property type="entry name" value="CO_deh_flav_C"/>
    <property type="match status" value="1"/>
</dbReference>
<dbReference type="SUPFAM" id="SSF55447">
    <property type="entry name" value="CO dehydrogenase flavoprotein C-terminal domain-like"/>
    <property type="match status" value="1"/>
</dbReference>
<reference evidence="5 6" key="1">
    <citation type="submission" date="2020-01" db="EMBL/GenBank/DDBJ databases">
        <title>Whole genome sequence of Heliobacterium gestii DSM 11169.</title>
        <authorList>
            <person name="Kyndt J.A."/>
            <person name="Meyer T.E."/>
        </authorList>
    </citation>
    <scope>NUCLEOTIDE SEQUENCE [LARGE SCALE GENOMIC DNA]</scope>
    <source>
        <strain evidence="5 6">DSM 11169</strain>
    </source>
</reference>
<dbReference type="NCBIfam" id="NF007427">
    <property type="entry name" value="PRK09971.1"/>
    <property type="match status" value="1"/>
</dbReference>
<organism evidence="5 6">
    <name type="scientific">Heliomicrobium gestii</name>
    <name type="common">Heliobacterium gestii</name>
    <dbReference type="NCBI Taxonomy" id="2699"/>
    <lineage>
        <taxon>Bacteria</taxon>
        <taxon>Bacillati</taxon>
        <taxon>Bacillota</taxon>
        <taxon>Clostridia</taxon>
        <taxon>Eubacteriales</taxon>
        <taxon>Heliobacteriaceae</taxon>
        <taxon>Heliomicrobium</taxon>
    </lineage>
</organism>
<dbReference type="InterPro" id="IPR016169">
    <property type="entry name" value="FAD-bd_PCMH_sub2"/>
</dbReference>
<evidence type="ECO:0000256" key="2">
    <source>
        <dbReference type="ARBA" id="ARBA00022827"/>
    </source>
</evidence>
<dbReference type="InterPro" id="IPR002346">
    <property type="entry name" value="Mopterin_DH_FAD-bd"/>
</dbReference>
<dbReference type="SUPFAM" id="SSF56176">
    <property type="entry name" value="FAD-binding/transporter-associated domain-like"/>
    <property type="match status" value="1"/>
</dbReference>
<dbReference type="SMART" id="SM01092">
    <property type="entry name" value="CO_deh_flav_C"/>
    <property type="match status" value="1"/>
</dbReference>
<protein>
    <submittedName>
        <fullName evidence="5">Xanthine dehydrogenase FAD-binding subunit XdhB</fullName>
    </submittedName>
</protein>
<evidence type="ECO:0000259" key="4">
    <source>
        <dbReference type="PROSITE" id="PS51387"/>
    </source>
</evidence>
<dbReference type="Gene3D" id="3.30.390.50">
    <property type="entry name" value="CO dehydrogenase flavoprotein, C-terminal domain"/>
    <property type="match status" value="1"/>
</dbReference>
<dbReference type="InterPro" id="IPR036318">
    <property type="entry name" value="FAD-bd_PCMH-like_sf"/>
</dbReference>
<keyword evidence="2" id="KW-0274">FAD</keyword>